<feature type="compositionally biased region" description="Basic and acidic residues" evidence="1">
    <location>
        <begin position="196"/>
        <end position="227"/>
    </location>
</feature>
<evidence type="ECO:0000313" key="3">
    <source>
        <dbReference type="Proteomes" id="UP001608902"/>
    </source>
</evidence>
<dbReference type="EMBL" id="JBGFUD010003208">
    <property type="protein sequence ID" value="MFH4978443.1"/>
    <property type="molecule type" value="Genomic_DNA"/>
</dbReference>
<comment type="caution">
    <text evidence="2">The sequence shown here is derived from an EMBL/GenBank/DDBJ whole genome shotgun (WGS) entry which is preliminary data.</text>
</comment>
<protein>
    <submittedName>
        <fullName evidence="2">Uncharacterized protein</fullName>
    </submittedName>
</protein>
<keyword evidence="3" id="KW-1185">Reference proteome</keyword>
<accession>A0ABD6EEM1</accession>
<feature type="compositionally biased region" description="Low complexity" evidence="1">
    <location>
        <begin position="133"/>
        <end position="144"/>
    </location>
</feature>
<feature type="region of interest" description="Disordered" evidence="1">
    <location>
        <begin position="67"/>
        <end position="233"/>
    </location>
</feature>
<evidence type="ECO:0000313" key="2">
    <source>
        <dbReference type="EMBL" id="MFH4978443.1"/>
    </source>
</evidence>
<sequence length="275" mass="30662">MSAPSLIRRAMTVLAGGLALTAALAWLISRRRRLAAEKRKTWHEDQSQSDDAKGNLSSVELIKSLPAAARKKHGENQCESEFERKSNGTCLLNSEPPKGESLISEKKQSMVIEDKCQQSANGLKRKRADESESNSLSGSSPLTSEHSEEVITEDEPENDVLFTSEERPCVSQQEAGHLSLAEKEEPSFNWSNEVETELHKKSNTEEVSRKEDAEENHNQMTKQDKSIMNEYPCAASPSGRSEWYCSPKGDLAVHSLKSAVSDIVINERIYCRVQQ</sequence>
<reference evidence="2 3" key="1">
    <citation type="submission" date="2024-08" db="EMBL/GenBank/DDBJ databases">
        <title>Gnathostoma spinigerum genome.</title>
        <authorList>
            <person name="Gonzalez-Bertolin B."/>
            <person name="Monzon S."/>
            <person name="Zaballos A."/>
            <person name="Jimenez P."/>
            <person name="Dekumyoy P."/>
            <person name="Varona S."/>
            <person name="Cuesta I."/>
            <person name="Sumanam S."/>
            <person name="Adisakwattana P."/>
            <person name="Gasser R.B."/>
            <person name="Hernandez-Gonzalez A."/>
            <person name="Young N.D."/>
            <person name="Perteguer M.J."/>
        </authorList>
    </citation>
    <scope>NUCLEOTIDE SEQUENCE [LARGE SCALE GENOMIC DNA]</scope>
    <source>
        <strain evidence="2">AL3</strain>
        <tissue evidence="2">Liver</tissue>
    </source>
</reference>
<evidence type="ECO:0000256" key="1">
    <source>
        <dbReference type="SAM" id="MobiDB-lite"/>
    </source>
</evidence>
<organism evidence="2 3">
    <name type="scientific">Gnathostoma spinigerum</name>
    <dbReference type="NCBI Taxonomy" id="75299"/>
    <lineage>
        <taxon>Eukaryota</taxon>
        <taxon>Metazoa</taxon>
        <taxon>Ecdysozoa</taxon>
        <taxon>Nematoda</taxon>
        <taxon>Chromadorea</taxon>
        <taxon>Rhabditida</taxon>
        <taxon>Spirurina</taxon>
        <taxon>Gnathostomatomorpha</taxon>
        <taxon>Gnathostomatoidea</taxon>
        <taxon>Gnathostomatidae</taxon>
        <taxon>Gnathostoma</taxon>
    </lineage>
</organism>
<name>A0ABD6EEM1_9BILA</name>
<dbReference type="Proteomes" id="UP001608902">
    <property type="component" value="Unassembled WGS sequence"/>
</dbReference>
<dbReference type="AlphaFoldDB" id="A0ABD6EEM1"/>
<feature type="compositionally biased region" description="Basic and acidic residues" evidence="1">
    <location>
        <begin position="103"/>
        <end position="116"/>
    </location>
</feature>
<proteinExistence type="predicted"/>
<gene>
    <name evidence="2" type="ORF">AB6A40_005152</name>
</gene>